<reference evidence="4 5" key="1">
    <citation type="submission" date="2018-07" db="EMBL/GenBank/DDBJ databases">
        <title>Genomic Encyclopedia of Type Strains, Phase IV (KMG-IV): sequencing the most valuable type-strain genomes for metagenomic binning, comparative biology and taxonomic classification.</title>
        <authorList>
            <person name="Goeker M."/>
        </authorList>
    </citation>
    <scope>NUCLEOTIDE SEQUENCE [LARGE SCALE GENOMIC DNA]</scope>
    <source>
        <strain evidence="4 5">DSM 21410</strain>
    </source>
</reference>
<dbReference type="Proteomes" id="UP000253517">
    <property type="component" value="Unassembled WGS sequence"/>
</dbReference>
<evidence type="ECO:0000256" key="2">
    <source>
        <dbReference type="SAM" id="SignalP"/>
    </source>
</evidence>
<gene>
    <name evidence="4" type="ORF">DES35_10478</name>
</gene>
<dbReference type="InterPro" id="IPR026444">
    <property type="entry name" value="Secre_tail"/>
</dbReference>
<sequence>MKKTTLFVLFLLSTISIAGPVKDLAAKRKLQLEKILNNPAQQIKALMKLPVGTATPAYHQKPTSVMIPDSLVNYFWDGSQYVFMGYDLLQYSAQLKVDYVKKYEFGALSQIIDFQYPGSTKPVSVLLNNNPVLSTQPDEKIEFTYDAQGRLIVVRYFEWVSNSWNLFSYDSIFFVTGNDPTKPTEIRFFNSSDGSLAKNVLSVKNITYDSLSGLEKNFVLAIDPLMIGNPIDFVKFEDCTWELGYIKIEDLLLGLNAILLEIYPRYNLFSDFNYSVEYGPTSYVQYEINLATNQFEPSARYLTNYSGGNLTHLTIQEYDGSGWYTVGKITPSLTNNKITQLDVEELSGNNYVLINREIFSYDSEGNFSGRLFIDYMSTMPDTSGYRYLRNYTGGKIMDEIFEIKSISGFDPIEKTDFFYKSNVSIREQFTSEISIYPNPSNDRIAITTPESEAFLVSFIDLFGRIVKQLSLEDGNAAEISVRDLPAGNYIIKIEGKNFREIKRFVKL</sequence>
<feature type="domain" description="Secretion system C-terminal sorting" evidence="3">
    <location>
        <begin position="435"/>
        <end position="505"/>
    </location>
</feature>
<dbReference type="NCBIfam" id="TIGR01643">
    <property type="entry name" value="YD_repeat_2x"/>
    <property type="match status" value="1"/>
</dbReference>
<name>A0A368ZZH8_9FLAO</name>
<feature type="chain" id="PRO_5016984310" evidence="2">
    <location>
        <begin position="19"/>
        <end position="507"/>
    </location>
</feature>
<evidence type="ECO:0000313" key="5">
    <source>
        <dbReference type="Proteomes" id="UP000253517"/>
    </source>
</evidence>
<accession>A0A368ZZH8</accession>
<keyword evidence="5" id="KW-1185">Reference proteome</keyword>
<dbReference type="Pfam" id="PF18962">
    <property type="entry name" value="Por_Secre_tail"/>
    <property type="match status" value="1"/>
</dbReference>
<dbReference type="AlphaFoldDB" id="A0A368ZZH8"/>
<comment type="caution">
    <text evidence="4">The sequence shown here is derived from an EMBL/GenBank/DDBJ whole genome shotgun (WGS) entry which is preliminary data.</text>
</comment>
<evidence type="ECO:0000256" key="1">
    <source>
        <dbReference type="ARBA" id="ARBA00022729"/>
    </source>
</evidence>
<evidence type="ECO:0000259" key="3">
    <source>
        <dbReference type="Pfam" id="PF18962"/>
    </source>
</evidence>
<protein>
    <submittedName>
        <fullName evidence="4">Putative secreted protein (Por secretion system target)</fullName>
    </submittedName>
</protein>
<keyword evidence="1 2" id="KW-0732">Signal</keyword>
<dbReference type="EMBL" id="QPJS01000004">
    <property type="protein sequence ID" value="RCX02319.1"/>
    <property type="molecule type" value="Genomic_DNA"/>
</dbReference>
<dbReference type="RefSeq" id="WP_114366405.1">
    <property type="nucleotide sequence ID" value="NZ_BHZF01000006.1"/>
</dbReference>
<feature type="signal peptide" evidence="2">
    <location>
        <begin position="1"/>
        <end position="18"/>
    </location>
</feature>
<dbReference type="InterPro" id="IPR006530">
    <property type="entry name" value="YD"/>
</dbReference>
<evidence type="ECO:0000313" key="4">
    <source>
        <dbReference type="EMBL" id="RCX02319.1"/>
    </source>
</evidence>
<organism evidence="4 5">
    <name type="scientific">Schleiferia thermophila</name>
    <dbReference type="NCBI Taxonomy" id="884107"/>
    <lineage>
        <taxon>Bacteria</taxon>
        <taxon>Pseudomonadati</taxon>
        <taxon>Bacteroidota</taxon>
        <taxon>Flavobacteriia</taxon>
        <taxon>Flavobacteriales</taxon>
        <taxon>Schleiferiaceae</taxon>
        <taxon>Schleiferia</taxon>
    </lineage>
</organism>
<proteinExistence type="predicted"/>
<dbReference type="NCBIfam" id="TIGR04183">
    <property type="entry name" value="Por_Secre_tail"/>
    <property type="match status" value="1"/>
</dbReference>